<sequence length="119" mass="13868">MARKKRNVVAEFDRYFGDDNLHNWQRMCSDIGLDGDLSSINKCKKAKRTSYSFALEDVWVNIVDFLNAIKQDPPTKPKRFDTQNELAVHTREKKRYYPRDEAKKSKPVRALLAHIVGRG</sequence>
<dbReference type="PANTHER" id="PTHR38846">
    <property type="entry name" value="C3H1-TYPE DOMAIN-CONTAINING PROTEIN"/>
    <property type="match status" value="1"/>
</dbReference>
<name>A0A8T9C628_9HELO</name>
<proteinExistence type="predicted"/>
<dbReference type="PANTHER" id="PTHR38846:SF1">
    <property type="entry name" value="C3H1-TYPE DOMAIN-CONTAINING PROTEIN"/>
    <property type="match status" value="1"/>
</dbReference>
<dbReference type="EMBL" id="QGMK01000531">
    <property type="protein sequence ID" value="TVY81179.1"/>
    <property type="molecule type" value="Genomic_DNA"/>
</dbReference>
<reference evidence="1 2" key="1">
    <citation type="submission" date="2018-05" db="EMBL/GenBank/DDBJ databases">
        <title>Genome sequencing and assembly of the regulated plant pathogen Lachnellula willkommii and related sister species for the development of diagnostic species identification markers.</title>
        <authorList>
            <person name="Giroux E."/>
            <person name="Bilodeau G."/>
        </authorList>
    </citation>
    <scope>NUCLEOTIDE SEQUENCE [LARGE SCALE GENOMIC DNA]</scope>
    <source>
        <strain evidence="1 2">CBS 268.59</strain>
    </source>
</reference>
<dbReference type="AlphaFoldDB" id="A0A8T9C628"/>
<dbReference type="OrthoDB" id="6105938at2759"/>
<protein>
    <submittedName>
        <fullName evidence="1">Uncharacterized protein</fullName>
    </submittedName>
</protein>
<comment type="caution">
    <text evidence="1">The sequence shown here is derived from an EMBL/GenBank/DDBJ whole genome shotgun (WGS) entry which is preliminary data.</text>
</comment>
<organism evidence="1 2">
    <name type="scientific">Lachnellula suecica</name>
    <dbReference type="NCBI Taxonomy" id="602035"/>
    <lineage>
        <taxon>Eukaryota</taxon>
        <taxon>Fungi</taxon>
        <taxon>Dikarya</taxon>
        <taxon>Ascomycota</taxon>
        <taxon>Pezizomycotina</taxon>
        <taxon>Leotiomycetes</taxon>
        <taxon>Helotiales</taxon>
        <taxon>Lachnaceae</taxon>
        <taxon>Lachnellula</taxon>
    </lineage>
</organism>
<keyword evidence="2" id="KW-1185">Reference proteome</keyword>
<accession>A0A8T9C628</accession>
<evidence type="ECO:0000313" key="1">
    <source>
        <dbReference type="EMBL" id="TVY81179.1"/>
    </source>
</evidence>
<gene>
    <name evidence="1" type="ORF">LSUE1_G004912</name>
</gene>
<evidence type="ECO:0000313" key="2">
    <source>
        <dbReference type="Proteomes" id="UP000469558"/>
    </source>
</evidence>
<dbReference type="Proteomes" id="UP000469558">
    <property type="component" value="Unassembled WGS sequence"/>
</dbReference>